<evidence type="ECO:0000313" key="9">
    <source>
        <dbReference type="Proteomes" id="UP000468735"/>
    </source>
</evidence>
<protein>
    <submittedName>
        <fullName evidence="8">Acyl-CoA dehydrogenase</fullName>
    </submittedName>
</protein>
<dbReference type="Gene3D" id="1.10.540.10">
    <property type="entry name" value="Acyl-CoA dehydrogenase/oxidase, N-terminal domain"/>
    <property type="match status" value="1"/>
</dbReference>
<dbReference type="InterPro" id="IPR009100">
    <property type="entry name" value="AcylCoA_DH/oxidase_NM_dom_sf"/>
</dbReference>
<comment type="cofactor">
    <cofactor evidence="1">
        <name>FAD</name>
        <dbReference type="ChEBI" id="CHEBI:57692"/>
    </cofactor>
</comment>
<dbReference type="Gene3D" id="1.20.140.10">
    <property type="entry name" value="Butyryl-CoA Dehydrogenase, subunit A, domain 3"/>
    <property type="match status" value="1"/>
</dbReference>
<evidence type="ECO:0000313" key="8">
    <source>
        <dbReference type="EMBL" id="KAB2341805.1"/>
    </source>
</evidence>
<comment type="caution">
    <text evidence="8">The sequence shown here is derived from an EMBL/GenBank/DDBJ whole genome shotgun (WGS) entry which is preliminary data.</text>
</comment>
<dbReference type="InterPro" id="IPR037069">
    <property type="entry name" value="AcylCoA_DH/ox_N_sf"/>
</dbReference>
<dbReference type="OrthoDB" id="4607453at2"/>
<dbReference type="SUPFAM" id="SSF47203">
    <property type="entry name" value="Acyl-CoA dehydrogenase C-terminal domain-like"/>
    <property type="match status" value="1"/>
</dbReference>
<keyword evidence="5" id="KW-0560">Oxidoreductase</keyword>
<dbReference type="Pfam" id="PF00441">
    <property type="entry name" value="Acyl-CoA_dh_1"/>
    <property type="match status" value="1"/>
</dbReference>
<sequence>MRFSFTEDQRLLAETVREVLDKACPPETVRAAGEPEQESVRPGPAWRALAEVGLLGAHIPEEHGGLGMTALDTVLAYEETGWYAVPGPLVETAVAAPLLVPAEHLAGIAAGTVTVSVRPACTPYLPDADVADLLVAGSAVVPRAGVTLTPHASVDATRKLFTVDLDAGPGGEEAFDRAALATAAQLVGLGRRLREEAVGYAGQRRQFGKVIGSFQALKHQLADVAIALEFAAPLVYRAAYSLTHGAPTAGRDVSAAKTAASRAAHRAARTALQVHGAIGYTDELDLQLWLNRVWALRPAWGDDGLHRARLRAALLDGPYEPRSVRLP</sequence>
<accession>A0A6H9YCJ6</accession>
<dbReference type="SUPFAM" id="SSF56645">
    <property type="entry name" value="Acyl-CoA dehydrogenase NM domain-like"/>
    <property type="match status" value="1"/>
</dbReference>
<evidence type="ECO:0000256" key="1">
    <source>
        <dbReference type="ARBA" id="ARBA00001974"/>
    </source>
</evidence>
<gene>
    <name evidence="8" type="ORF">F8566_40130</name>
</gene>
<dbReference type="Proteomes" id="UP000468735">
    <property type="component" value="Unassembled WGS sequence"/>
</dbReference>
<evidence type="ECO:0000259" key="6">
    <source>
        <dbReference type="Pfam" id="PF00441"/>
    </source>
</evidence>
<proteinExistence type="inferred from homology"/>
<keyword evidence="4" id="KW-0274">FAD</keyword>
<keyword evidence="9" id="KW-1185">Reference proteome</keyword>
<feature type="domain" description="Acyl-CoA dehydrogenase/oxidase N-terminal" evidence="7">
    <location>
        <begin position="6"/>
        <end position="95"/>
    </location>
</feature>
<dbReference type="RefSeq" id="WP_151567865.1">
    <property type="nucleotide sequence ID" value="NZ_WBMT01000024.1"/>
</dbReference>
<feature type="domain" description="Acyl-CoA dehydrogenase/oxidase C-terminal" evidence="6">
    <location>
        <begin position="173"/>
        <end position="314"/>
    </location>
</feature>
<dbReference type="PANTHER" id="PTHR43884:SF20">
    <property type="entry name" value="ACYL-COA DEHYDROGENASE FADE28"/>
    <property type="match status" value="1"/>
</dbReference>
<dbReference type="GO" id="GO:0003995">
    <property type="term" value="F:acyl-CoA dehydrogenase activity"/>
    <property type="evidence" value="ECO:0007669"/>
    <property type="project" value="TreeGrafter"/>
</dbReference>
<reference evidence="8 9" key="1">
    <citation type="submission" date="2019-09" db="EMBL/GenBank/DDBJ databases">
        <title>Actinomadura physcomitrii sp. nov., a novel actinomycete isolated from moss [Physcomitrium sphaericum (Ludw) Fuernr].</title>
        <authorList>
            <person name="Zhuang X."/>
            <person name="Liu C."/>
        </authorList>
    </citation>
    <scope>NUCLEOTIDE SEQUENCE [LARGE SCALE GENOMIC DNA]</scope>
    <source>
        <strain evidence="8 9">HMC1</strain>
    </source>
</reference>
<keyword evidence="3" id="KW-0285">Flavoprotein</keyword>
<dbReference type="PANTHER" id="PTHR43884">
    <property type="entry name" value="ACYL-COA DEHYDROGENASE"/>
    <property type="match status" value="1"/>
</dbReference>
<dbReference type="InterPro" id="IPR013786">
    <property type="entry name" value="AcylCoA_DH/ox_N"/>
</dbReference>
<dbReference type="InterPro" id="IPR036250">
    <property type="entry name" value="AcylCo_DH-like_C"/>
</dbReference>
<comment type="similarity">
    <text evidence="2">Belongs to the acyl-CoA dehydrogenase family.</text>
</comment>
<organism evidence="8 9">
    <name type="scientific">Actinomadura rudentiformis</name>
    <dbReference type="NCBI Taxonomy" id="359158"/>
    <lineage>
        <taxon>Bacteria</taxon>
        <taxon>Bacillati</taxon>
        <taxon>Actinomycetota</taxon>
        <taxon>Actinomycetes</taxon>
        <taxon>Streptosporangiales</taxon>
        <taxon>Thermomonosporaceae</taxon>
        <taxon>Actinomadura</taxon>
    </lineage>
</organism>
<evidence type="ECO:0000256" key="3">
    <source>
        <dbReference type="ARBA" id="ARBA00022630"/>
    </source>
</evidence>
<dbReference type="AlphaFoldDB" id="A0A6H9YCJ6"/>
<evidence type="ECO:0000256" key="5">
    <source>
        <dbReference type="ARBA" id="ARBA00023002"/>
    </source>
</evidence>
<dbReference type="GO" id="GO:0050660">
    <property type="term" value="F:flavin adenine dinucleotide binding"/>
    <property type="evidence" value="ECO:0007669"/>
    <property type="project" value="InterPro"/>
</dbReference>
<dbReference type="InterPro" id="IPR009075">
    <property type="entry name" value="AcylCo_DH/oxidase_C"/>
</dbReference>
<evidence type="ECO:0000256" key="4">
    <source>
        <dbReference type="ARBA" id="ARBA00022827"/>
    </source>
</evidence>
<dbReference type="EMBL" id="WBMT01000024">
    <property type="protein sequence ID" value="KAB2341805.1"/>
    <property type="molecule type" value="Genomic_DNA"/>
</dbReference>
<evidence type="ECO:0000256" key="2">
    <source>
        <dbReference type="ARBA" id="ARBA00009347"/>
    </source>
</evidence>
<name>A0A6H9YCJ6_9ACTN</name>
<evidence type="ECO:0000259" key="7">
    <source>
        <dbReference type="Pfam" id="PF02771"/>
    </source>
</evidence>
<dbReference type="Pfam" id="PF02771">
    <property type="entry name" value="Acyl-CoA_dh_N"/>
    <property type="match status" value="1"/>
</dbReference>